<dbReference type="RefSeq" id="WP_345313378.1">
    <property type="nucleotide sequence ID" value="NZ_BAABIE010000008.1"/>
</dbReference>
<keyword evidence="3" id="KW-0732">Signal</keyword>
<feature type="transmembrane region" description="Helical" evidence="2">
    <location>
        <begin position="67"/>
        <end position="92"/>
    </location>
</feature>
<dbReference type="PANTHER" id="PTHR40761">
    <property type="entry name" value="CONSERVED INTEGRAL MEMBRANE ALANINE VALINE AND LEUCINE RICH PROTEIN-RELATED"/>
    <property type="match status" value="1"/>
</dbReference>
<name>A0ABP8Z8H2_9ACTN</name>
<gene>
    <name evidence="4" type="ORF">GCM10023217_19880</name>
</gene>
<evidence type="ECO:0000313" key="4">
    <source>
        <dbReference type="EMBL" id="GAA4749577.1"/>
    </source>
</evidence>
<evidence type="ECO:0000313" key="5">
    <source>
        <dbReference type="Proteomes" id="UP001500822"/>
    </source>
</evidence>
<keyword evidence="5" id="KW-1185">Reference proteome</keyword>
<evidence type="ECO:0000256" key="3">
    <source>
        <dbReference type="SAM" id="SignalP"/>
    </source>
</evidence>
<dbReference type="Proteomes" id="UP001500822">
    <property type="component" value="Unassembled WGS sequence"/>
</dbReference>
<feature type="chain" id="PRO_5046139784" evidence="3">
    <location>
        <begin position="20"/>
        <end position="316"/>
    </location>
</feature>
<dbReference type="PANTHER" id="PTHR40761:SF1">
    <property type="entry name" value="CONSERVED INTEGRAL MEMBRANE ALANINE VALINE AND LEUCINE RICH PROTEIN-RELATED"/>
    <property type="match status" value="1"/>
</dbReference>
<feature type="transmembrane region" description="Helical" evidence="2">
    <location>
        <begin position="226"/>
        <end position="247"/>
    </location>
</feature>
<accession>A0ABP8Z8H2</accession>
<keyword evidence="2" id="KW-0812">Transmembrane</keyword>
<keyword evidence="2" id="KW-0472">Membrane</keyword>
<sequence length="316" mass="32820">MTALAIVLTLIASALFAVAAVLQQKGTEGLDDANTVGIGFFGTLMKRKVWLLGIAADIGGFAFQAGALAIGSLLLVQPLLVTTLLFALPLAAWGQKRRLKAAEWAWAAVLIIALVVFLTLGEPSAGEEFPSFVAWIGPLVLLVFVVAICVWGGSRMPHGTGRSLVLAVAAGMLLGYSAPFTKSGMDAFGESILRGLTSWEFWAMAVTATLGTLWQQSSYQAGDVQTSLPTVTVLKPVVAMALGLTIYHEHLRVDRAGDAAVLIALAMMWVATFALGRLGAPSDSMDSMDSTDSTGDGGAPSTSTAPRAAPAGEAQA</sequence>
<reference evidence="5" key="1">
    <citation type="journal article" date="2019" name="Int. J. Syst. Evol. Microbiol.">
        <title>The Global Catalogue of Microorganisms (GCM) 10K type strain sequencing project: providing services to taxonomists for standard genome sequencing and annotation.</title>
        <authorList>
            <consortium name="The Broad Institute Genomics Platform"/>
            <consortium name="The Broad Institute Genome Sequencing Center for Infectious Disease"/>
            <person name="Wu L."/>
            <person name="Ma J."/>
        </authorList>
    </citation>
    <scope>NUCLEOTIDE SEQUENCE [LARGE SCALE GENOMIC DNA]</scope>
    <source>
        <strain evidence="5">JCM 18077</strain>
    </source>
</reference>
<dbReference type="EMBL" id="BAABIE010000008">
    <property type="protein sequence ID" value="GAA4749577.1"/>
    <property type="molecule type" value="Genomic_DNA"/>
</dbReference>
<feature type="transmembrane region" description="Helical" evidence="2">
    <location>
        <begin position="132"/>
        <end position="151"/>
    </location>
</feature>
<evidence type="ECO:0000256" key="1">
    <source>
        <dbReference type="SAM" id="MobiDB-lite"/>
    </source>
</evidence>
<comment type="caution">
    <text evidence="4">The sequence shown here is derived from an EMBL/GenBank/DDBJ whole genome shotgun (WGS) entry which is preliminary data.</text>
</comment>
<proteinExistence type="predicted"/>
<feature type="transmembrane region" description="Helical" evidence="2">
    <location>
        <begin position="104"/>
        <end position="120"/>
    </location>
</feature>
<feature type="transmembrane region" description="Helical" evidence="2">
    <location>
        <begin position="163"/>
        <end position="180"/>
    </location>
</feature>
<feature type="signal peptide" evidence="3">
    <location>
        <begin position="1"/>
        <end position="19"/>
    </location>
</feature>
<evidence type="ECO:0000256" key="2">
    <source>
        <dbReference type="SAM" id="Phobius"/>
    </source>
</evidence>
<dbReference type="NCBIfam" id="NF038012">
    <property type="entry name" value="DMT_1"/>
    <property type="match status" value="1"/>
</dbReference>
<protein>
    <submittedName>
        <fullName evidence="4">DMT family transporter</fullName>
    </submittedName>
</protein>
<feature type="region of interest" description="Disordered" evidence="1">
    <location>
        <begin position="283"/>
        <end position="316"/>
    </location>
</feature>
<keyword evidence="2" id="KW-1133">Transmembrane helix</keyword>
<organism evidence="4 5">
    <name type="scientific">Gordonia alkaliphila</name>
    <dbReference type="NCBI Taxonomy" id="1053547"/>
    <lineage>
        <taxon>Bacteria</taxon>
        <taxon>Bacillati</taxon>
        <taxon>Actinomycetota</taxon>
        <taxon>Actinomycetes</taxon>
        <taxon>Mycobacteriales</taxon>
        <taxon>Gordoniaceae</taxon>
        <taxon>Gordonia</taxon>
    </lineage>
</organism>
<feature type="transmembrane region" description="Helical" evidence="2">
    <location>
        <begin position="259"/>
        <end position="280"/>
    </location>
</feature>